<proteinExistence type="inferred from homology"/>
<keyword evidence="2" id="KW-0805">Transcription regulation</keyword>
<feature type="domain" description="HTH luxR-type" evidence="5">
    <location>
        <begin position="125"/>
        <end position="152"/>
    </location>
</feature>
<dbReference type="PANTHER" id="PTHR43133:SF45">
    <property type="entry name" value="RNA POLYMERASE ECF-TYPE SIGMA FACTOR"/>
    <property type="match status" value="1"/>
</dbReference>
<gene>
    <name evidence="6" type="ORF">QQ008_22735</name>
</gene>
<dbReference type="SUPFAM" id="SSF88659">
    <property type="entry name" value="Sigma3 and sigma4 domains of RNA polymerase sigma factors"/>
    <property type="match status" value="1"/>
</dbReference>
<dbReference type="EMBL" id="JAUJEA010000010">
    <property type="protein sequence ID" value="MDN5204226.1"/>
    <property type="molecule type" value="Genomic_DNA"/>
</dbReference>
<evidence type="ECO:0000256" key="2">
    <source>
        <dbReference type="ARBA" id="ARBA00023015"/>
    </source>
</evidence>
<dbReference type="RefSeq" id="WP_346754251.1">
    <property type="nucleotide sequence ID" value="NZ_JAUJEA010000010.1"/>
</dbReference>
<evidence type="ECO:0000313" key="6">
    <source>
        <dbReference type="EMBL" id="MDN5204226.1"/>
    </source>
</evidence>
<evidence type="ECO:0000256" key="3">
    <source>
        <dbReference type="ARBA" id="ARBA00023082"/>
    </source>
</evidence>
<comment type="similarity">
    <text evidence="1">Belongs to the sigma-70 factor family. ECF subfamily.</text>
</comment>
<name>A0ABT8KTX9_9BACT</name>
<dbReference type="PROSITE" id="PS00622">
    <property type="entry name" value="HTH_LUXR_1"/>
    <property type="match status" value="1"/>
</dbReference>
<keyword evidence="3" id="KW-0731">Sigma factor</keyword>
<reference evidence="6" key="1">
    <citation type="submission" date="2023-06" db="EMBL/GenBank/DDBJ databases">
        <title>Genomic of Parafulvivirga corallium.</title>
        <authorList>
            <person name="Wang G."/>
        </authorList>
    </citation>
    <scope>NUCLEOTIDE SEQUENCE</scope>
    <source>
        <strain evidence="6">BMA10</strain>
    </source>
</reference>
<dbReference type="Proteomes" id="UP001172082">
    <property type="component" value="Unassembled WGS sequence"/>
</dbReference>
<dbReference type="Gene3D" id="1.10.1740.10">
    <property type="match status" value="1"/>
</dbReference>
<dbReference type="CDD" id="cd06171">
    <property type="entry name" value="Sigma70_r4"/>
    <property type="match status" value="1"/>
</dbReference>
<keyword evidence="7" id="KW-1185">Reference proteome</keyword>
<dbReference type="PANTHER" id="PTHR43133">
    <property type="entry name" value="RNA POLYMERASE ECF-TYPE SIGMA FACTO"/>
    <property type="match status" value="1"/>
</dbReference>
<protein>
    <submittedName>
        <fullName evidence="6">Sigma-70 family RNA polymerase sigma factor</fullName>
    </submittedName>
</protein>
<evidence type="ECO:0000259" key="5">
    <source>
        <dbReference type="PROSITE" id="PS00622"/>
    </source>
</evidence>
<keyword evidence="4" id="KW-0804">Transcription</keyword>
<evidence type="ECO:0000313" key="7">
    <source>
        <dbReference type="Proteomes" id="UP001172082"/>
    </source>
</evidence>
<dbReference type="SUPFAM" id="SSF88946">
    <property type="entry name" value="Sigma2 domain of RNA polymerase sigma factors"/>
    <property type="match status" value="1"/>
</dbReference>
<dbReference type="InterPro" id="IPR007627">
    <property type="entry name" value="RNA_pol_sigma70_r2"/>
</dbReference>
<dbReference type="InterPro" id="IPR036388">
    <property type="entry name" value="WH-like_DNA-bd_sf"/>
</dbReference>
<accession>A0ABT8KTX9</accession>
<dbReference type="InterPro" id="IPR000792">
    <property type="entry name" value="Tscrpt_reg_LuxR_C"/>
</dbReference>
<evidence type="ECO:0000256" key="4">
    <source>
        <dbReference type="ARBA" id="ARBA00023163"/>
    </source>
</evidence>
<sequence>MKDKEYFLEQVFSHQAIIHKICRMYRDTREDQEDLFQEIVYQLWKSFGQFQGKSKFSTWMYRIGLNTAMATFRKPKTQQLSLEDHLQLNRAIVQEPEDENSERLFRAIRKLEEADRALLSLYFEDLSYAEVGEVLGISENNVGVRLTRIKGKLRKLLKV</sequence>
<comment type="caution">
    <text evidence="6">The sequence shown here is derived from an EMBL/GenBank/DDBJ whole genome shotgun (WGS) entry which is preliminary data.</text>
</comment>
<dbReference type="InterPro" id="IPR013325">
    <property type="entry name" value="RNA_pol_sigma_r2"/>
</dbReference>
<dbReference type="NCBIfam" id="TIGR02937">
    <property type="entry name" value="sigma70-ECF"/>
    <property type="match status" value="1"/>
</dbReference>
<dbReference type="InterPro" id="IPR013249">
    <property type="entry name" value="RNA_pol_sigma70_r4_t2"/>
</dbReference>
<evidence type="ECO:0000256" key="1">
    <source>
        <dbReference type="ARBA" id="ARBA00010641"/>
    </source>
</evidence>
<dbReference type="InterPro" id="IPR039425">
    <property type="entry name" value="RNA_pol_sigma-70-like"/>
</dbReference>
<dbReference type="Gene3D" id="1.10.10.10">
    <property type="entry name" value="Winged helix-like DNA-binding domain superfamily/Winged helix DNA-binding domain"/>
    <property type="match status" value="1"/>
</dbReference>
<dbReference type="Pfam" id="PF04542">
    <property type="entry name" value="Sigma70_r2"/>
    <property type="match status" value="1"/>
</dbReference>
<organism evidence="6 7">
    <name type="scientific">Splendidivirga corallicola</name>
    <dbReference type="NCBI Taxonomy" id="3051826"/>
    <lineage>
        <taxon>Bacteria</taxon>
        <taxon>Pseudomonadati</taxon>
        <taxon>Bacteroidota</taxon>
        <taxon>Cytophagia</taxon>
        <taxon>Cytophagales</taxon>
        <taxon>Splendidivirgaceae</taxon>
        <taxon>Splendidivirga</taxon>
    </lineage>
</organism>
<dbReference type="Pfam" id="PF08281">
    <property type="entry name" value="Sigma70_r4_2"/>
    <property type="match status" value="1"/>
</dbReference>
<dbReference type="InterPro" id="IPR013324">
    <property type="entry name" value="RNA_pol_sigma_r3/r4-like"/>
</dbReference>
<dbReference type="InterPro" id="IPR014284">
    <property type="entry name" value="RNA_pol_sigma-70_dom"/>
</dbReference>